<dbReference type="PANTHER" id="PTHR12632">
    <property type="entry name" value="TRANSCRIPTION FACTOR NF-Y ALPHA-RELATED"/>
    <property type="match status" value="1"/>
</dbReference>
<evidence type="ECO:0000256" key="7">
    <source>
        <dbReference type="SAM" id="MobiDB-lite"/>
    </source>
</evidence>
<accession>A0AAW1DHU8</accession>
<dbReference type="EMBL" id="JAPXFL010000003">
    <property type="protein sequence ID" value="KAK9509630.1"/>
    <property type="molecule type" value="Genomic_DNA"/>
</dbReference>
<proteinExistence type="inferred from homology"/>
<comment type="caution">
    <text evidence="8">The sequence shown here is derived from an EMBL/GenBank/DDBJ whole genome shotgun (WGS) entry which is preliminary data.</text>
</comment>
<evidence type="ECO:0000256" key="4">
    <source>
        <dbReference type="ARBA" id="ARBA00023163"/>
    </source>
</evidence>
<evidence type="ECO:0000313" key="8">
    <source>
        <dbReference type="EMBL" id="KAK9509630.1"/>
    </source>
</evidence>
<keyword evidence="5 6" id="KW-0539">Nucleus</keyword>
<protein>
    <recommendedName>
        <fullName evidence="6">Nuclear transcription factor Y subunit</fullName>
    </recommendedName>
</protein>
<dbReference type="Gene3D" id="6.10.250.2430">
    <property type="match status" value="1"/>
</dbReference>
<evidence type="ECO:0000256" key="6">
    <source>
        <dbReference type="RuleBase" id="RU367155"/>
    </source>
</evidence>
<evidence type="ECO:0000256" key="3">
    <source>
        <dbReference type="ARBA" id="ARBA00023125"/>
    </source>
</evidence>
<sequence>MYTCSLTSVMDNDILTNSCDLSSNQNIITGTAIKSIENSSGTFVISETVASNSPAAPITLINLVQSLPVRLITLPYSTLNNDCYTLLLVEKVEGEQPIADKNTKPIIENNNNNNNDQPQISQDFDSEPIYVNAKQYKRILKRREARKRLFELGRIPKKRKGYLHESRHIHALKRLRTQDDLLSLQWRGYCVTVRRNSFLFGKAIFSFVALVLKKI</sequence>
<keyword evidence="3 6" id="KW-0238">DNA-binding</keyword>
<feature type="region of interest" description="Disordered" evidence="7">
    <location>
        <begin position="102"/>
        <end position="121"/>
    </location>
</feature>
<comment type="function">
    <text evidence="6">Component of the sequence-specific heterotrimeric transcription factor (NF-Y) which specifically recognizes a 5'-CCAAT-3' box motif found in the promoters of its target genes.</text>
</comment>
<evidence type="ECO:0000256" key="1">
    <source>
        <dbReference type="ARBA" id="ARBA00004123"/>
    </source>
</evidence>
<dbReference type="GO" id="GO:0003677">
    <property type="term" value="F:DNA binding"/>
    <property type="evidence" value="ECO:0007669"/>
    <property type="project" value="UniProtKB-KW"/>
</dbReference>
<comment type="subunit">
    <text evidence="6">Heterotrimer.</text>
</comment>
<name>A0AAW1DHU8_9HEMI</name>
<gene>
    <name evidence="8" type="ORF">O3M35_006898</name>
</gene>
<dbReference type="PROSITE" id="PS51152">
    <property type="entry name" value="NFYA_HAP2_2"/>
    <property type="match status" value="1"/>
</dbReference>
<keyword evidence="9" id="KW-1185">Reference proteome</keyword>
<evidence type="ECO:0000313" key="9">
    <source>
        <dbReference type="Proteomes" id="UP001461498"/>
    </source>
</evidence>
<organism evidence="8 9">
    <name type="scientific">Rhynocoris fuscipes</name>
    <dbReference type="NCBI Taxonomy" id="488301"/>
    <lineage>
        <taxon>Eukaryota</taxon>
        <taxon>Metazoa</taxon>
        <taxon>Ecdysozoa</taxon>
        <taxon>Arthropoda</taxon>
        <taxon>Hexapoda</taxon>
        <taxon>Insecta</taxon>
        <taxon>Pterygota</taxon>
        <taxon>Neoptera</taxon>
        <taxon>Paraneoptera</taxon>
        <taxon>Hemiptera</taxon>
        <taxon>Heteroptera</taxon>
        <taxon>Panheteroptera</taxon>
        <taxon>Cimicomorpha</taxon>
        <taxon>Reduviidae</taxon>
        <taxon>Harpactorinae</taxon>
        <taxon>Harpactorini</taxon>
        <taxon>Rhynocoris</taxon>
    </lineage>
</organism>
<dbReference type="AlphaFoldDB" id="A0AAW1DHU8"/>
<dbReference type="SMART" id="SM00521">
    <property type="entry name" value="CBF"/>
    <property type="match status" value="1"/>
</dbReference>
<keyword evidence="4 6" id="KW-0804">Transcription</keyword>
<dbReference type="GO" id="GO:0003700">
    <property type="term" value="F:DNA-binding transcription factor activity"/>
    <property type="evidence" value="ECO:0007669"/>
    <property type="project" value="UniProtKB-UniRule"/>
</dbReference>
<evidence type="ECO:0000256" key="2">
    <source>
        <dbReference type="ARBA" id="ARBA00023015"/>
    </source>
</evidence>
<reference evidence="8 9" key="1">
    <citation type="submission" date="2022-12" db="EMBL/GenBank/DDBJ databases">
        <title>Chromosome-level genome assembly of true bugs.</title>
        <authorList>
            <person name="Ma L."/>
            <person name="Li H."/>
        </authorList>
    </citation>
    <scope>NUCLEOTIDE SEQUENCE [LARGE SCALE GENOMIC DNA]</scope>
    <source>
        <strain evidence="8">Lab_2022b</strain>
    </source>
</reference>
<dbReference type="Proteomes" id="UP001461498">
    <property type="component" value="Unassembled WGS sequence"/>
</dbReference>
<dbReference type="PRINTS" id="PR00616">
    <property type="entry name" value="CCAATSUBUNTB"/>
</dbReference>
<comment type="subcellular location">
    <subcellularLocation>
        <location evidence="1 6">Nucleus</location>
    </subcellularLocation>
</comment>
<comment type="similarity">
    <text evidence="6">Belongs to the NFYA/HAP2 subunit family.</text>
</comment>
<dbReference type="InterPro" id="IPR001289">
    <property type="entry name" value="NFYA"/>
</dbReference>
<dbReference type="Pfam" id="PF02045">
    <property type="entry name" value="CBFB_NFYA"/>
    <property type="match status" value="1"/>
</dbReference>
<evidence type="ECO:0000256" key="5">
    <source>
        <dbReference type="ARBA" id="ARBA00023242"/>
    </source>
</evidence>
<dbReference type="GO" id="GO:0005634">
    <property type="term" value="C:nucleus"/>
    <property type="evidence" value="ECO:0007669"/>
    <property type="project" value="UniProtKB-SubCell"/>
</dbReference>
<keyword evidence="2 6" id="KW-0805">Transcription regulation</keyword>